<evidence type="ECO:0000256" key="9">
    <source>
        <dbReference type="ARBA" id="ARBA00022777"/>
    </source>
</evidence>
<dbReference type="NCBIfam" id="NF002475">
    <property type="entry name" value="PRK01723.1"/>
    <property type="match status" value="1"/>
</dbReference>
<evidence type="ECO:0000256" key="5">
    <source>
        <dbReference type="ARBA" id="ARBA00022475"/>
    </source>
</evidence>
<evidence type="ECO:0000256" key="7">
    <source>
        <dbReference type="ARBA" id="ARBA00022679"/>
    </source>
</evidence>
<evidence type="ECO:0000313" key="16">
    <source>
        <dbReference type="EMBL" id="PLW83668.1"/>
    </source>
</evidence>
<dbReference type="UniPathway" id="UPA00958"/>
<dbReference type="EC" id="2.7.1.166" evidence="4 15"/>
<reference evidence="17" key="1">
    <citation type="submission" date="2017-11" db="EMBL/GenBank/DDBJ databases">
        <title>The draft genome sequence of Chromatocurvus sp. F02.</title>
        <authorList>
            <person name="Du Z.-J."/>
            <person name="Chang Y.-Q."/>
        </authorList>
    </citation>
    <scope>NUCLEOTIDE SEQUENCE [LARGE SCALE GENOMIC DNA]</scope>
    <source>
        <strain evidence="17">F02</strain>
    </source>
</reference>
<evidence type="ECO:0000256" key="12">
    <source>
        <dbReference type="ARBA" id="ARBA00023136"/>
    </source>
</evidence>
<dbReference type="Gene3D" id="1.10.510.10">
    <property type="entry name" value="Transferase(Phosphotransferase) domain 1"/>
    <property type="match status" value="1"/>
</dbReference>
<evidence type="ECO:0000256" key="13">
    <source>
        <dbReference type="ARBA" id="ARBA00029511"/>
    </source>
</evidence>
<comment type="caution">
    <text evidence="16">The sequence shown here is derived from an EMBL/GenBank/DDBJ whole genome shotgun (WGS) entry which is preliminary data.</text>
</comment>
<keyword evidence="5 15" id="KW-1003">Cell membrane</keyword>
<keyword evidence="7 15" id="KW-0808">Transferase</keyword>
<protein>
    <recommendedName>
        <fullName evidence="13 15">3-deoxy-D-manno-octulosonic acid kinase</fullName>
        <shortName evidence="15">Kdo kinase</shortName>
        <ecNumber evidence="4 15">2.7.1.166</ecNumber>
    </recommendedName>
</protein>
<gene>
    <name evidence="15" type="primary">kdkA</name>
    <name evidence="16" type="ORF">CWI75_04780</name>
</gene>
<keyword evidence="6 15" id="KW-0997">Cell inner membrane</keyword>
<feature type="active site" evidence="15">
    <location>
        <position position="194"/>
    </location>
</feature>
<dbReference type="EMBL" id="PKLZ01000002">
    <property type="protein sequence ID" value="PLW83668.1"/>
    <property type="molecule type" value="Genomic_DNA"/>
</dbReference>
<dbReference type="GO" id="GO:0016301">
    <property type="term" value="F:kinase activity"/>
    <property type="evidence" value="ECO:0007669"/>
    <property type="project" value="UniProtKB-KW"/>
</dbReference>
<comment type="subcellular location">
    <subcellularLocation>
        <location evidence="1 15">Cell inner membrane</location>
        <topology evidence="1 15">Peripheral membrane protein</topology>
        <orientation evidence="1 15">Cytoplasmic side</orientation>
    </subcellularLocation>
</comment>
<evidence type="ECO:0000313" key="17">
    <source>
        <dbReference type="Proteomes" id="UP000234845"/>
    </source>
</evidence>
<comment type="function">
    <text evidence="15">Catalyzes the ATP-dependent phosphorylation of the 3-deoxy-D-manno-octulosonic acid (Kdo) residue in Kdo-lipid IV(A) at the 4-OH position.</text>
</comment>
<evidence type="ECO:0000256" key="2">
    <source>
        <dbReference type="ARBA" id="ARBA00004713"/>
    </source>
</evidence>
<evidence type="ECO:0000256" key="6">
    <source>
        <dbReference type="ARBA" id="ARBA00022519"/>
    </source>
</evidence>
<dbReference type="AlphaFoldDB" id="A0A2N5Y5K4"/>
<evidence type="ECO:0000256" key="15">
    <source>
        <dbReference type="HAMAP-Rule" id="MF_00521"/>
    </source>
</evidence>
<keyword evidence="11 15" id="KW-0448">Lipopolysaccharide biosynthesis</keyword>
<dbReference type="GO" id="GO:0009244">
    <property type="term" value="P:lipopolysaccharide core region biosynthetic process"/>
    <property type="evidence" value="ECO:0007669"/>
    <property type="project" value="UniProtKB-UniRule"/>
</dbReference>
<keyword evidence="10 15" id="KW-0067">ATP-binding</keyword>
<dbReference type="InterPro" id="IPR022826">
    <property type="entry name" value="KDO_kinase"/>
</dbReference>
<dbReference type="Proteomes" id="UP000234845">
    <property type="component" value="Unassembled WGS sequence"/>
</dbReference>
<evidence type="ECO:0000256" key="1">
    <source>
        <dbReference type="ARBA" id="ARBA00004515"/>
    </source>
</evidence>
<evidence type="ECO:0000256" key="8">
    <source>
        <dbReference type="ARBA" id="ARBA00022741"/>
    </source>
</evidence>
<dbReference type="GO" id="GO:0005886">
    <property type="term" value="C:plasma membrane"/>
    <property type="evidence" value="ECO:0007669"/>
    <property type="project" value="UniProtKB-SubCell"/>
</dbReference>
<keyword evidence="17" id="KW-1185">Reference proteome</keyword>
<evidence type="ECO:0000256" key="4">
    <source>
        <dbReference type="ARBA" id="ARBA00011988"/>
    </source>
</evidence>
<dbReference type="SUPFAM" id="SSF56112">
    <property type="entry name" value="Protein kinase-like (PK-like)"/>
    <property type="match status" value="1"/>
</dbReference>
<keyword evidence="8 15" id="KW-0547">Nucleotide-binding</keyword>
<evidence type="ECO:0000256" key="14">
    <source>
        <dbReference type="ARBA" id="ARBA00034417"/>
    </source>
</evidence>
<dbReference type="InterPro" id="IPR011009">
    <property type="entry name" value="Kinase-like_dom_sf"/>
</dbReference>
<keyword evidence="12 15" id="KW-0472">Membrane</keyword>
<name>A0A2N5Y5K4_9GAMM</name>
<dbReference type="GO" id="GO:0005524">
    <property type="term" value="F:ATP binding"/>
    <property type="evidence" value="ECO:0007669"/>
    <property type="project" value="UniProtKB-UniRule"/>
</dbReference>
<comment type="pathway">
    <text evidence="2 15">Bacterial outer membrane biogenesis; LPS core biosynthesis.</text>
</comment>
<evidence type="ECO:0000256" key="3">
    <source>
        <dbReference type="ARBA" id="ARBA00010327"/>
    </source>
</evidence>
<dbReference type="GO" id="GO:0016773">
    <property type="term" value="F:phosphotransferase activity, alcohol group as acceptor"/>
    <property type="evidence" value="ECO:0007669"/>
    <property type="project" value="UniProtKB-UniRule"/>
</dbReference>
<accession>A0A2N5Y5K4</accession>
<comment type="catalytic activity">
    <reaction evidence="14 15">
        <text>an alpha-Kdo-(2-&gt;6)-lipid IVA + ATP = a 4-O-phospho-alpha-Kdo-(2-&gt;6)-lipid IVA + ADP + H(+)</text>
        <dbReference type="Rhea" id="RHEA:74271"/>
        <dbReference type="ChEBI" id="CHEBI:15378"/>
        <dbReference type="ChEBI" id="CHEBI:30616"/>
        <dbReference type="ChEBI" id="CHEBI:176428"/>
        <dbReference type="ChEBI" id="CHEBI:193140"/>
        <dbReference type="ChEBI" id="CHEBI:456216"/>
        <dbReference type="EC" id="2.7.1.166"/>
    </reaction>
</comment>
<organism evidence="16 17">
    <name type="scientific">Kineobactrum sediminis</name>
    <dbReference type="NCBI Taxonomy" id="1905677"/>
    <lineage>
        <taxon>Bacteria</taxon>
        <taxon>Pseudomonadati</taxon>
        <taxon>Pseudomonadota</taxon>
        <taxon>Gammaproteobacteria</taxon>
        <taxon>Cellvibrionales</taxon>
        <taxon>Halieaceae</taxon>
        <taxon>Kineobactrum</taxon>
    </lineage>
</organism>
<evidence type="ECO:0000256" key="10">
    <source>
        <dbReference type="ARBA" id="ARBA00022840"/>
    </source>
</evidence>
<comment type="similarity">
    <text evidence="3 15">Belongs to the protein kinase superfamily. KdkA/RfaP family.</text>
</comment>
<evidence type="ECO:0000256" key="11">
    <source>
        <dbReference type="ARBA" id="ARBA00022985"/>
    </source>
</evidence>
<proteinExistence type="inferred from homology"/>
<dbReference type="HAMAP" id="MF_00521">
    <property type="entry name" value="KDO_kinase"/>
    <property type="match status" value="1"/>
</dbReference>
<sequence>MLTESAARVCITGATGNGKDNHGAAKVNRNTERAVASGATLLLGNPAYPAVTGEWLSPAFWGDSARPVAAGGRGGAWFIHSDYGDLVLRRYLRGGLVARLSRASYVFTGFRRTRALAEFRLLNRLRELDLPVPEPVAALVSRQGLFRYRAAILLRRIPNARPLPEVANLEDPQLWRQVGQMLRAFHDAGLDHVDLNCDNILVADGSLWLIDFDRCRLRRTGAIGEAWKVRNLTRLKRSVGKRCRDVAWSPLWGNLLQGYHS</sequence>
<dbReference type="Pfam" id="PF06293">
    <property type="entry name" value="Kdo"/>
    <property type="match status" value="1"/>
</dbReference>
<keyword evidence="9 15" id="KW-0418">Kinase</keyword>